<evidence type="ECO:0000256" key="3">
    <source>
        <dbReference type="ARBA" id="ARBA00023163"/>
    </source>
</evidence>
<dbReference type="AlphaFoldDB" id="A0A1W1WNH0"/>
<dbReference type="InterPro" id="IPR050109">
    <property type="entry name" value="HTH-type_TetR-like_transc_reg"/>
</dbReference>
<dbReference type="GO" id="GO:0000976">
    <property type="term" value="F:transcription cis-regulatory region binding"/>
    <property type="evidence" value="ECO:0007669"/>
    <property type="project" value="TreeGrafter"/>
</dbReference>
<sequence length="194" mass="22036">MDEGGRKEEILKAAQTIFSQYGYHQATIRMIADQAQCATGTFYLYFVSKQDCFLALVETLYTHVMEQIMLARSGIENPSEKLKRSLEAAVDVFRRDYELAQVVLVRGAGADPLFEERMWRVREAFSEFIVSDLIECGVPRPQAVIGAHGWVGALAEIVGVWIRRDQDLDLNEAAQEIQRIFWTAWGLNDFHSAS</sequence>
<dbReference type="SUPFAM" id="SSF46689">
    <property type="entry name" value="Homeodomain-like"/>
    <property type="match status" value="1"/>
</dbReference>
<dbReference type="OrthoDB" id="13453at2"/>
<dbReference type="Pfam" id="PF00440">
    <property type="entry name" value="TetR_N"/>
    <property type="match status" value="1"/>
</dbReference>
<accession>A0A1W1WNH0</accession>
<evidence type="ECO:0000256" key="4">
    <source>
        <dbReference type="PROSITE-ProRule" id="PRU00335"/>
    </source>
</evidence>
<dbReference type="STRING" id="28034.BFX07_07520"/>
<dbReference type="EMBL" id="FWWY01000001">
    <property type="protein sequence ID" value="SMC07560.1"/>
    <property type="molecule type" value="Genomic_DNA"/>
</dbReference>
<dbReference type="GO" id="GO:0003700">
    <property type="term" value="F:DNA-binding transcription factor activity"/>
    <property type="evidence" value="ECO:0007669"/>
    <property type="project" value="TreeGrafter"/>
</dbReference>
<dbReference type="PRINTS" id="PR00455">
    <property type="entry name" value="HTHTETR"/>
</dbReference>
<keyword evidence="1" id="KW-0805">Transcription regulation</keyword>
<dbReference type="PROSITE" id="PS50977">
    <property type="entry name" value="HTH_TETR_2"/>
    <property type="match status" value="1"/>
</dbReference>
<dbReference type="Proteomes" id="UP000192660">
    <property type="component" value="Unassembled WGS sequence"/>
</dbReference>
<dbReference type="SUPFAM" id="SSF48498">
    <property type="entry name" value="Tetracyclin repressor-like, C-terminal domain"/>
    <property type="match status" value="1"/>
</dbReference>
<evidence type="ECO:0000259" key="5">
    <source>
        <dbReference type="PROSITE" id="PS50977"/>
    </source>
</evidence>
<gene>
    <name evidence="6" type="ORF">SAMN00768000_3443</name>
</gene>
<protein>
    <submittedName>
        <fullName evidence="6">Transcriptional regulator, TetR family</fullName>
    </submittedName>
</protein>
<reference evidence="7" key="1">
    <citation type="submission" date="2017-04" db="EMBL/GenBank/DDBJ databases">
        <authorList>
            <person name="Varghese N."/>
            <person name="Submissions S."/>
        </authorList>
    </citation>
    <scope>NUCLEOTIDE SEQUENCE [LARGE SCALE GENOMIC DNA]</scope>
    <source>
        <strain evidence="7">DSM 9293</strain>
    </source>
</reference>
<dbReference type="RefSeq" id="WP_084661817.1">
    <property type="nucleotide sequence ID" value="NZ_FWWY01000001.1"/>
</dbReference>
<organism evidence="6 7">
    <name type="scientific">Sulfobacillus thermosulfidooxidans (strain DSM 9293 / VKM B-1269 / AT-1)</name>
    <dbReference type="NCBI Taxonomy" id="929705"/>
    <lineage>
        <taxon>Bacteria</taxon>
        <taxon>Bacillati</taxon>
        <taxon>Bacillota</taxon>
        <taxon>Clostridia</taxon>
        <taxon>Eubacteriales</taxon>
        <taxon>Clostridiales Family XVII. Incertae Sedis</taxon>
        <taxon>Sulfobacillus</taxon>
    </lineage>
</organism>
<dbReference type="InterPro" id="IPR001647">
    <property type="entry name" value="HTH_TetR"/>
</dbReference>
<keyword evidence="7" id="KW-1185">Reference proteome</keyword>
<dbReference type="Gene3D" id="1.10.357.10">
    <property type="entry name" value="Tetracycline Repressor, domain 2"/>
    <property type="match status" value="1"/>
</dbReference>
<evidence type="ECO:0000256" key="2">
    <source>
        <dbReference type="ARBA" id="ARBA00023125"/>
    </source>
</evidence>
<evidence type="ECO:0000313" key="6">
    <source>
        <dbReference type="EMBL" id="SMC07560.1"/>
    </source>
</evidence>
<keyword evidence="2 4" id="KW-0238">DNA-binding</keyword>
<feature type="DNA-binding region" description="H-T-H motif" evidence="4">
    <location>
        <begin position="27"/>
        <end position="46"/>
    </location>
</feature>
<keyword evidence="3" id="KW-0804">Transcription</keyword>
<dbReference type="PANTHER" id="PTHR30055">
    <property type="entry name" value="HTH-TYPE TRANSCRIPTIONAL REGULATOR RUTR"/>
    <property type="match status" value="1"/>
</dbReference>
<feature type="domain" description="HTH tetR-type" evidence="5">
    <location>
        <begin position="4"/>
        <end position="64"/>
    </location>
</feature>
<evidence type="ECO:0000313" key="7">
    <source>
        <dbReference type="Proteomes" id="UP000192660"/>
    </source>
</evidence>
<evidence type="ECO:0000256" key="1">
    <source>
        <dbReference type="ARBA" id="ARBA00023015"/>
    </source>
</evidence>
<dbReference type="InterPro" id="IPR036271">
    <property type="entry name" value="Tet_transcr_reg_TetR-rel_C_sf"/>
</dbReference>
<dbReference type="InterPro" id="IPR009057">
    <property type="entry name" value="Homeodomain-like_sf"/>
</dbReference>
<dbReference type="PANTHER" id="PTHR30055:SF234">
    <property type="entry name" value="HTH-TYPE TRANSCRIPTIONAL REGULATOR BETI"/>
    <property type="match status" value="1"/>
</dbReference>
<proteinExistence type="predicted"/>
<name>A0A1W1WNH0_SULTA</name>